<comment type="caution">
    <text evidence="1">The sequence shown here is derived from an EMBL/GenBank/DDBJ whole genome shotgun (WGS) entry which is preliminary data.</text>
</comment>
<reference evidence="1 2" key="1">
    <citation type="journal article" date="2020" name="Microorganisms">
        <title>Osmotic Adaptation and Compatible Solute Biosynthesis of Phototrophic Bacteria as Revealed from Genome Analyses.</title>
        <authorList>
            <person name="Imhoff J.F."/>
            <person name="Rahn T."/>
            <person name="Kunzel S."/>
            <person name="Keller A."/>
            <person name="Neulinger S.C."/>
        </authorList>
    </citation>
    <scope>NUCLEOTIDE SEQUENCE [LARGE SCALE GENOMIC DNA]</scope>
    <source>
        <strain evidence="1 2">DSM 9895</strain>
    </source>
</reference>
<organism evidence="1 2">
    <name type="scientific">Rhodovibrio sodomensis</name>
    <dbReference type="NCBI Taxonomy" id="1088"/>
    <lineage>
        <taxon>Bacteria</taxon>
        <taxon>Pseudomonadati</taxon>
        <taxon>Pseudomonadota</taxon>
        <taxon>Alphaproteobacteria</taxon>
        <taxon>Rhodospirillales</taxon>
        <taxon>Rhodovibrionaceae</taxon>
        <taxon>Rhodovibrio</taxon>
    </lineage>
</organism>
<proteinExistence type="predicted"/>
<accession>A0ABS1D848</accession>
<dbReference type="RefSeq" id="WP_200338643.1">
    <property type="nucleotide sequence ID" value="NZ_NRRL01000001.1"/>
</dbReference>
<gene>
    <name evidence="1" type="ORF">CKO28_00870</name>
</gene>
<dbReference type="EMBL" id="NRRL01000001">
    <property type="protein sequence ID" value="MBK1666594.1"/>
    <property type="molecule type" value="Genomic_DNA"/>
</dbReference>
<evidence type="ECO:0000313" key="2">
    <source>
        <dbReference type="Proteomes" id="UP001296873"/>
    </source>
</evidence>
<name>A0ABS1D848_9PROT</name>
<sequence>MPKNALTQLDDETLYQTLYEACLAAAQQMGPEKIKQMSWFVSNWGQQAPAGVVQGTTRA</sequence>
<dbReference type="Proteomes" id="UP001296873">
    <property type="component" value="Unassembled WGS sequence"/>
</dbReference>
<evidence type="ECO:0000313" key="1">
    <source>
        <dbReference type="EMBL" id="MBK1666594.1"/>
    </source>
</evidence>
<keyword evidence="2" id="KW-1185">Reference proteome</keyword>
<protein>
    <submittedName>
        <fullName evidence="1">Uncharacterized protein</fullName>
    </submittedName>
</protein>